<reference evidence="2" key="2">
    <citation type="submission" date="2018-05" db="EMBL/GenBank/DDBJ databases">
        <title>OpunRS2 (Oryza punctata Reference Sequence Version 2).</title>
        <authorList>
            <person name="Zhang J."/>
            <person name="Kudrna D."/>
            <person name="Lee S."/>
            <person name="Talag J."/>
            <person name="Welchert J."/>
            <person name="Wing R.A."/>
        </authorList>
    </citation>
    <scope>NUCLEOTIDE SEQUENCE [LARGE SCALE GENOMIC DNA]</scope>
</reference>
<protein>
    <submittedName>
        <fullName evidence="2">Uncharacterized protein</fullName>
    </submittedName>
</protein>
<dbReference type="HOGENOM" id="CLU_2324377_0_0_1"/>
<evidence type="ECO:0000313" key="3">
    <source>
        <dbReference type="Proteomes" id="UP000026962"/>
    </source>
</evidence>
<dbReference type="EnsemblPlants" id="OPUNC02G12560.1">
    <property type="protein sequence ID" value="OPUNC02G12560.1"/>
    <property type="gene ID" value="OPUNC02G12560"/>
</dbReference>
<organism evidence="2">
    <name type="scientific">Oryza punctata</name>
    <name type="common">Red rice</name>
    <dbReference type="NCBI Taxonomy" id="4537"/>
    <lineage>
        <taxon>Eukaryota</taxon>
        <taxon>Viridiplantae</taxon>
        <taxon>Streptophyta</taxon>
        <taxon>Embryophyta</taxon>
        <taxon>Tracheophyta</taxon>
        <taxon>Spermatophyta</taxon>
        <taxon>Magnoliopsida</taxon>
        <taxon>Liliopsida</taxon>
        <taxon>Poales</taxon>
        <taxon>Poaceae</taxon>
        <taxon>BOP clade</taxon>
        <taxon>Oryzoideae</taxon>
        <taxon>Oryzeae</taxon>
        <taxon>Oryzinae</taxon>
        <taxon>Oryza</taxon>
    </lineage>
</organism>
<keyword evidence="3" id="KW-1185">Reference proteome</keyword>
<feature type="compositionally biased region" description="Polar residues" evidence="1">
    <location>
        <begin position="1"/>
        <end position="14"/>
    </location>
</feature>
<proteinExistence type="predicted"/>
<evidence type="ECO:0000313" key="2">
    <source>
        <dbReference type="EnsemblPlants" id="OPUNC02G12560.1"/>
    </source>
</evidence>
<name>A0A0E0JZ14_ORYPU</name>
<reference evidence="2" key="1">
    <citation type="submission" date="2015-04" db="UniProtKB">
        <authorList>
            <consortium name="EnsemblPlants"/>
        </authorList>
    </citation>
    <scope>IDENTIFICATION</scope>
</reference>
<feature type="region of interest" description="Disordered" evidence="1">
    <location>
        <begin position="1"/>
        <end position="24"/>
    </location>
</feature>
<dbReference type="Proteomes" id="UP000026962">
    <property type="component" value="Chromosome 2"/>
</dbReference>
<accession>A0A0E0JZ14</accession>
<evidence type="ECO:0000256" key="1">
    <source>
        <dbReference type="SAM" id="MobiDB-lite"/>
    </source>
</evidence>
<sequence>MARANTSLVHSSVTLDHGIGDKANAPRGTCGSIGRWLAHAARWPPTSTSAGRYVYPLGMHGEAPWWRRVGDTWEVEPARQEEEEEMSAEYFRHLLKPVT</sequence>
<dbReference type="AlphaFoldDB" id="A0A0E0JZ14"/>
<dbReference type="Gramene" id="OPUNC02G12560.1">
    <property type="protein sequence ID" value="OPUNC02G12560.1"/>
    <property type="gene ID" value="OPUNC02G12560"/>
</dbReference>